<keyword evidence="4" id="KW-1185">Reference proteome</keyword>
<evidence type="ECO:0000256" key="1">
    <source>
        <dbReference type="PROSITE-ProRule" id="PRU10141"/>
    </source>
</evidence>
<dbReference type="PROSITE" id="PS50011">
    <property type="entry name" value="PROTEIN_KINASE_DOM"/>
    <property type="match status" value="1"/>
</dbReference>
<dbReference type="OrthoDB" id="5849707at2759"/>
<keyword evidence="1" id="KW-0547">Nucleotide-binding</keyword>
<evidence type="ECO:0000313" key="4">
    <source>
        <dbReference type="Proteomes" id="UP000271889"/>
    </source>
</evidence>
<accession>A0A3P6R7K8</accession>
<proteinExistence type="predicted"/>
<feature type="domain" description="Protein kinase" evidence="2">
    <location>
        <begin position="28"/>
        <end position="119"/>
    </location>
</feature>
<dbReference type="SUPFAM" id="SSF56112">
    <property type="entry name" value="Protein kinase-like (PK-like)"/>
    <property type="match status" value="1"/>
</dbReference>
<dbReference type="PROSITE" id="PS00107">
    <property type="entry name" value="PROTEIN_KINASE_ATP"/>
    <property type="match status" value="1"/>
</dbReference>
<dbReference type="InterPro" id="IPR011009">
    <property type="entry name" value="Kinase-like_dom_sf"/>
</dbReference>
<dbReference type="Gene3D" id="3.30.200.20">
    <property type="entry name" value="Phosphorylase Kinase, domain 1"/>
    <property type="match status" value="1"/>
</dbReference>
<keyword evidence="1" id="KW-0067">ATP-binding</keyword>
<dbReference type="InterPro" id="IPR000719">
    <property type="entry name" value="Prot_kinase_dom"/>
</dbReference>
<reference evidence="3 4" key="1">
    <citation type="submission" date="2018-11" db="EMBL/GenBank/DDBJ databases">
        <authorList>
            <consortium name="Pathogen Informatics"/>
        </authorList>
    </citation>
    <scope>NUCLEOTIDE SEQUENCE [LARGE SCALE GENOMIC DNA]</scope>
</reference>
<gene>
    <name evidence="3" type="ORF">CGOC_LOCUS3749</name>
</gene>
<dbReference type="GO" id="GO:0005524">
    <property type="term" value="F:ATP binding"/>
    <property type="evidence" value="ECO:0007669"/>
    <property type="project" value="UniProtKB-UniRule"/>
</dbReference>
<dbReference type="InterPro" id="IPR017441">
    <property type="entry name" value="Protein_kinase_ATP_BS"/>
</dbReference>
<protein>
    <recommendedName>
        <fullName evidence="2">Protein kinase domain-containing protein</fullName>
    </recommendedName>
</protein>
<name>A0A3P6R7K8_CYLGO</name>
<evidence type="ECO:0000259" key="2">
    <source>
        <dbReference type="PROSITE" id="PS50011"/>
    </source>
</evidence>
<sequence>MEGNPAEECMLDMPKENEDVIRSNTGIYVVLERLGKGTFGAVFRVRRAQDNSELAMKCESCKSRKQIIKHEAKVFESLKQVNSPHFLHLLDRGKVAGRFNFIVMKLVRFLLICEDISYI</sequence>
<feature type="binding site" evidence="1">
    <location>
        <position position="57"/>
    </location>
    <ligand>
        <name>ATP</name>
        <dbReference type="ChEBI" id="CHEBI:30616"/>
    </ligand>
</feature>
<organism evidence="3 4">
    <name type="scientific">Cylicostephanus goldi</name>
    <name type="common">Nematode worm</name>
    <dbReference type="NCBI Taxonomy" id="71465"/>
    <lineage>
        <taxon>Eukaryota</taxon>
        <taxon>Metazoa</taxon>
        <taxon>Ecdysozoa</taxon>
        <taxon>Nematoda</taxon>
        <taxon>Chromadorea</taxon>
        <taxon>Rhabditida</taxon>
        <taxon>Rhabditina</taxon>
        <taxon>Rhabditomorpha</taxon>
        <taxon>Strongyloidea</taxon>
        <taxon>Strongylidae</taxon>
        <taxon>Cylicostephanus</taxon>
    </lineage>
</organism>
<dbReference type="Proteomes" id="UP000271889">
    <property type="component" value="Unassembled WGS sequence"/>
</dbReference>
<dbReference type="GO" id="GO:0004672">
    <property type="term" value="F:protein kinase activity"/>
    <property type="evidence" value="ECO:0007669"/>
    <property type="project" value="InterPro"/>
</dbReference>
<dbReference type="EMBL" id="UYRV01009636">
    <property type="protein sequence ID" value="VDK56729.1"/>
    <property type="molecule type" value="Genomic_DNA"/>
</dbReference>
<dbReference type="AlphaFoldDB" id="A0A3P6R7K8"/>
<evidence type="ECO:0000313" key="3">
    <source>
        <dbReference type="EMBL" id="VDK56729.1"/>
    </source>
</evidence>